<keyword evidence="13" id="KW-1185">Reference proteome</keyword>
<protein>
    <submittedName>
        <fullName evidence="12">CRISPR-associated helicase Cas3</fullName>
    </submittedName>
</protein>
<evidence type="ECO:0000256" key="2">
    <source>
        <dbReference type="ARBA" id="ARBA00009046"/>
    </source>
</evidence>
<dbReference type="RefSeq" id="WP_190551796.1">
    <property type="nucleotide sequence ID" value="NZ_CAWPNO010000005.1"/>
</dbReference>
<evidence type="ECO:0000313" key="12">
    <source>
        <dbReference type="EMBL" id="MBD2200673.1"/>
    </source>
</evidence>
<evidence type="ECO:0000259" key="11">
    <source>
        <dbReference type="PROSITE" id="PS51643"/>
    </source>
</evidence>
<dbReference type="PROSITE" id="PS51643">
    <property type="entry name" value="HD_CAS3"/>
    <property type="match status" value="1"/>
</dbReference>
<evidence type="ECO:0000256" key="6">
    <source>
        <dbReference type="ARBA" id="ARBA00022801"/>
    </source>
</evidence>
<evidence type="ECO:0000256" key="10">
    <source>
        <dbReference type="ARBA" id="ARBA00038437"/>
    </source>
</evidence>
<evidence type="ECO:0000256" key="3">
    <source>
        <dbReference type="ARBA" id="ARBA00022722"/>
    </source>
</evidence>
<sequence>MEIVRVEDSDLKVIEANRCRVFRAMSLPLNAQVIWDDIYAKQRQRVMIICNTVSQAQGIYRDLSSLNHDWELNITLLHARFLPEHRANKENYLTNIFAENWQNNSDNTCHVLIATQVIEAGINITCEVLHTQLCPMNSLLQRAGRCARFSGESGEVFVYRNVEINQKNQVLANTDLFDWEDADVEKLESEKIEITKPKESFLPYKKEICELTWQVLQAHTESEKVNHHVGFRIEEEWINLVHAEEDSLFLKRRSNSQMEFESRFTDAIFRGDESAASDLIRKVDNRNIFTWSESGLIDCDDGQEIDIQKLLPFSVPISTLCKAWRDFQESLAFGDDWIFKRIETPKNKSQTYSQPVLSRITSRDFLIGCYRILVNNRYIYYDEEIGLQIGVNIPGNRFNSPHKREKIIASQYRYRMDNYVGHLVLMWKCWRDNFSTKILKNGEVIDINYRSVRDELLVAGGKFIKAKILPQAEVNEAEALFEILVFLAIFTHDLGKLQVKWQQVMREWQKIAHHRFKGKNPRQYLLAHTDYNPEDEVQKAALKAFEKKNQRPNHAVESAFLAREILHKSLIPLLQEHFTEDTEQIKYFGCVVIMAAGRHHSAWARGFESNDVAKLKQIELSPKSQQVIADSWRCMTKFLPDFLPLSEGNLSRNVYQLKELDLNEFFTIDEVEFLQLYSLVVRALRLCDQRSVQF</sequence>
<dbReference type="InterPro" id="IPR027417">
    <property type="entry name" value="P-loop_NTPase"/>
</dbReference>
<feature type="domain" description="HD Cas3-type" evidence="11">
    <location>
        <begin position="473"/>
        <end position="691"/>
    </location>
</feature>
<dbReference type="Gene3D" id="1.10.3210.30">
    <property type="match status" value="1"/>
</dbReference>
<proteinExistence type="inferred from homology"/>
<keyword evidence="3" id="KW-0540">Nuclease</keyword>
<dbReference type="InterPro" id="IPR038257">
    <property type="entry name" value="CRISPR-assoc_Cas3_HD_sf"/>
</dbReference>
<evidence type="ECO:0000256" key="1">
    <source>
        <dbReference type="ARBA" id="ARBA00006847"/>
    </source>
</evidence>
<keyword evidence="5" id="KW-0547">Nucleotide-binding</keyword>
<dbReference type="PANTHER" id="PTHR47959:SF16">
    <property type="entry name" value="CRISPR-ASSOCIATED NUCLEASE_HELICASE CAS3-RELATED"/>
    <property type="match status" value="1"/>
</dbReference>
<comment type="similarity">
    <text evidence="1">In the N-terminal section; belongs to the CRISPR-associated nuclease Cas3-HD family.</text>
</comment>
<comment type="caution">
    <text evidence="12">The sequence shown here is derived from an EMBL/GenBank/DDBJ whole genome shotgun (WGS) entry which is preliminary data.</text>
</comment>
<dbReference type="Pfam" id="PF22590">
    <property type="entry name" value="Cas3-like_C_2"/>
    <property type="match status" value="1"/>
</dbReference>
<keyword evidence="9" id="KW-0051">Antiviral defense</keyword>
<dbReference type="InterPro" id="IPR001650">
    <property type="entry name" value="Helicase_C-like"/>
</dbReference>
<reference evidence="12 13" key="1">
    <citation type="journal article" date="2020" name="ISME J.">
        <title>Comparative genomics reveals insights into cyanobacterial evolution and habitat adaptation.</title>
        <authorList>
            <person name="Chen M.Y."/>
            <person name="Teng W.K."/>
            <person name="Zhao L."/>
            <person name="Hu C.X."/>
            <person name="Zhou Y.K."/>
            <person name="Han B.P."/>
            <person name="Song L.R."/>
            <person name="Shu W.S."/>
        </authorList>
    </citation>
    <scope>NUCLEOTIDE SEQUENCE [LARGE SCALE GENOMIC DNA]</scope>
    <source>
        <strain evidence="12 13">FACHB-288</strain>
    </source>
</reference>
<evidence type="ECO:0000256" key="9">
    <source>
        <dbReference type="ARBA" id="ARBA00023118"/>
    </source>
</evidence>
<gene>
    <name evidence="12" type="primary">cas3</name>
    <name evidence="12" type="ORF">H6G24_35395</name>
</gene>
<keyword evidence="8" id="KW-0067">ATP-binding</keyword>
<dbReference type="NCBIfam" id="TIGR01587">
    <property type="entry name" value="cas3_core"/>
    <property type="match status" value="1"/>
</dbReference>
<evidence type="ECO:0000256" key="5">
    <source>
        <dbReference type="ARBA" id="ARBA00022741"/>
    </source>
</evidence>
<keyword evidence="4" id="KW-0479">Metal-binding</keyword>
<dbReference type="InterPro" id="IPR054712">
    <property type="entry name" value="Cas3-like_dom"/>
</dbReference>
<evidence type="ECO:0000256" key="8">
    <source>
        <dbReference type="ARBA" id="ARBA00022840"/>
    </source>
</evidence>
<evidence type="ECO:0000256" key="7">
    <source>
        <dbReference type="ARBA" id="ARBA00022806"/>
    </source>
</evidence>
<evidence type="ECO:0000313" key="13">
    <source>
        <dbReference type="Proteomes" id="UP000658514"/>
    </source>
</evidence>
<name>A0ABR8AKX7_9CYAN</name>
<dbReference type="Proteomes" id="UP000658514">
    <property type="component" value="Unassembled WGS sequence"/>
</dbReference>
<dbReference type="EMBL" id="JACJQH010000102">
    <property type="protein sequence ID" value="MBD2200673.1"/>
    <property type="molecule type" value="Genomic_DNA"/>
</dbReference>
<dbReference type="Gene3D" id="3.40.50.300">
    <property type="entry name" value="P-loop containing nucleotide triphosphate hydrolases"/>
    <property type="match status" value="1"/>
</dbReference>
<dbReference type="PANTHER" id="PTHR47959">
    <property type="entry name" value="ATP-DEPENDENT RNA HELICASE RHLE-RELATED"/>
    <property type="match status" value="1"/>
</dbReference>
<comment type="similarity">
    <text evidence="10">Belongs to the DEAD box helicase family.</text>
</comment>
<dbReference type="InterPro" id="IPR006483">
    <property type="entry name" value="CRISPR-assoc_Cas3_HD"/>
</dbReference>
<accession>A0ABR8AKX7</accession>
<dbReference type="SUPFAM" id="SSF52540">
    <property type="entry name" value="P-loop containing nucleoside triphosphate hydrolases"/>
    <property type="match status" value="1"/>
</dbReference>
<evidence type="ECO:0000256" key="4">
    <source>
        <dbReference type="ARBA" id="ARBA00022723"/>
    </source>
</evidence>
<dbReference type="InterPro" id="IPR006474">
    <property type="entry name" value="Helicase_Cas3_CRISPR-ass_core"/>
</dbReference>
<dbReference type="SMART" id="SM00490">
    <property type="entry name" value="HELICc"/>
    <property type="match status" value="1"/>
</dbReference>
<keyword evidence="6" id="KW-0378">Hydrolase</keyword>
<dbReference type="InterPro" id="IPR050079">
    <property type="entry name" value="DEAD_box_RNA_helicase"/>
</dbReference>
<organism evidence="12 13">
    <name type="scientific">Calothrix parietina FACHB-288</name>
    <dbReference type="NCBI Taxonomy" id="2692896"/>
    <lineage>
        <taxon>Bacteria</taxon>
        <taxon>Bacillati</taxon>
        <taxon>Cyanobacteriota</taxon>
        <taxon>Cyanophyceae</taxon>
        <taxon>Nostocales</taxon>
        <taxon>Calotrichaceae</taxon>
        <taxon>Calothrix</taxon>
    </lineage>
</organism>
<keyword evidence="7" id="KW-0347">Helicase</keyword>
<comment type="similarity">
    <text evidence="2">In the central section; belongs to the CRISPR-associated helicase Cas3 family.</text>
</comment>